<reference evidence="9 10" key="1">
    <citation type="submission" date="2019-01" db="EMBL/GenBank/DDBJ databases">
        <title>Leucobacter muris sp. nov. isolated from the nose of a laboratory mouse.</title>
        <authorList>
            <person name="Benga L."/>
            <person name="Sproeer C."/>
            <person name="Schumann P."/>
            <person name="Verbarg S."/>
            <person name="Bunk B."/>
            <person name="Engelhardt E."/>
            <person name="Benten P.M."/>
            <person name="Sager M."/>
        </authorList>
    </citation>
    <scope>NUCLEOTIDE SEQUENCE [LARGE SCALE GENOMIC DNA]</scope>
    <source>
        <strain evidence="9 10">DSM 101948</strain>
    </source>
</reference>
<feature type="transmembrane region" description="Helical" evidence="8">
    <location>
        <begin position="46"/>
        <end position="65"/>
    </location>
</feature>
<evidence type="ECO:0000256" key="1">
    <source>
        <dbReference type="ARBA" id="ARBA00004651"/>
    </source>
</evidence>
<feature type="transmembrane region" description="Helical" evidence="8">
    <location>
        <begin position="320"/>
        <end position="339"/>
    </location>
</feature>
<feature type="transmembrane region" description="Helical" evidence="8">
    <location>
        <begin position="296"/>
        <end position="314"/>
    </location>
</feature>
<keyword evidence="2" id="KW-0813">Transport</keyword>
<evidence type="ECO:0000256" key="7">
    <source>
        <dbReference type="ARBA" id="ARBA00023136"/>
    </source>
</evidence>
<keyword evidence="5 8" id="KW-0812">Transmembrane</keyword>
<name>A0ABX5QJ21_9MICO</name>
<evidence type="ECO:0000256" key="4">
    <source>
        <dbReference type="ARBA" id="ARBA00022519"/>
    </source>
</evidence>
<dbReference type="EMBL" id="CP035037">
    <property type="protein sequence ID" value="QAB19001.1"/>
    <property type="molecule type" value="Genomic_DNA"/>
</dbReference>
<evidence type="ECO:0000256" key="5">
    <source>
        <dbReference type="ARBA" id="ARBA00022692"/>
    </source>
</evidence>
<dbReference type="PANTHER" id="PTHR32196:SF21">
    <property type="entry name" value="ABC TRANSPORTER PERMEASE PROTEIN YPHD-RELATED"/>
    <property type="match status" value="1"/>
</dbReference>
<keyword evidence="4" id="KW-0997">Cell inner membrane</keyword>
<dbReference type="InterPro" id="IPR001851">
    <property type="entry name" value="ABC_transp_permease"/>
</dbReference>
<evidence type="ECO:0000313" key="10">
    <source>
        <dbReference type="Proteomes" id="UP000285768"/>
    </source>
</evidence>
<protein>
    <submittedName>
        <fullName evidence="9">ABC transporter permease</fullName>
    </submittedName>
</protein>
<feature type="transmembrane region" description="Helical" evidence="8">
    <location>
        <begin position="240"/>
        <end position="263"/>
    </location>
</feature>
<dbReference type="Proteomes" id="UP000285768">
    <property type="component" value="Chromosome"/>
</dbReference>
<evidence type="ECO:0000256" key="3">
    <source>
        <dbReference type="ARBA" id="ARBA00022475"/>
    </source>
</evidence>
<dbReference type="RefSeq" id="WP_128387685.1">
    <property type="nucleotide sequence ID" value="NZ_CP035037.1"/>
</dbReference>
<keyword evidence="6 8" id="KW-1133">Transmembrane helix</keyword>
<sequence>MNLNTQKLEDRVLPPETSALPTLAERQLGWGARTWRRIKLSPTTPIFVALILVCVVMSVLTDRFFRAANILNILNQSAIVGIAAVGATLVIITAGIDLSVGSNIALSGMVAATFVAGGGDGVLGVILALLVSTLIGAFNGASVAWLNLAPFIVTLATLGMGRGLTLQLSQGQSVYDLPDAFNWIGSASVFGIPFASVLTVLMFIVGHLILNNTVFGHKVYATGGNREAARLSGIKDRQTLFFVYGFAGLCAGISAVVLVGRLGSATPTAGTGLELQVIAAVVIGGTSLFGGKGSMFGTFVGVLLIGVINNGLTLLNVSPFWVQFVQAAMIFLAVLLDSFNSRRLARRKVTAG</sequence>
<evidence type="ECO:0000256" key="8">
    <source>
        <dbReference type="SAM" id="Phobius"/>
    </source>
</evidence>
<evidence type="ECO:0000313" key="9">
    <source>
        <dbReference type="EMBL" id="QAB19001.1"/>
    </source>
</evidence>
<gene>
    <name evidence="9" type="ORF">Leucomu_14710</name>
</gene>
<dbReference type="CDD" id="cd06579">
    <property type="entry name" value="TM_PBP1_transp_AraH_like"/>
    <property type="match status" value="1"/>
</dbReference>
<evidence type="ECO:0000256" key="6">
    <source>
        <dbReference type="ARBA" id="ARBA00022989"/>
    </source>
</evidence>
<keyword evidence="3" id="KW-1003">Cell membrane</keyword>
<keyword evidence="7 8" id="KW-0472">Membrane</keyword>
<feature type="transmembrane region" description="Helical" evidence="8">
    <location>
        <begin position="269"/>
        <end position="289"/>
    </location>
</feature>
<dbReference type="PANTHER" id="PTHR32196">
    <property type="entry name" value="ABC TRANSPORTER PERMEASE PROTEIN YPHD-RELATED-RELATED"/>
    <property type="match status" value="1"/>
</dbReference>
<comment type="subcellular location">
    <subcellularLocation>
        <location evidence="1">Cell membrane</location>
        <topology evidence="1">Multi-pass membrane protein</topology>
    </subcellularLocation>
</comment>
<dbReference type="Pfam" id="PF02653">
    <property type="entry name" value="BPD_transp_2"/>
    <property type="match status" value="1"/>
</dbReference>
<proteinExistence type="predicted"/>
<keyword evidence="10" id="KW-1185">Reference proteome</keyword>
<feature type="transmembrane region" description="Helical" evidence="8">
    <location>
        <begin position="77"/>
        <end position="96"/>
    </location>
</feature>
<feature type="transmembrane region" description="Helical" evidence="8">
    <location>
        <begin position="108"/>
        <end position="131"/>
    </location>
</feature>
<evidence type="ECO:0000256" key="2">
    <source>
        <dbReference type="ARBA" id="ARBA00022448"/>
    </source>
</evidence>
<accession>A0ABX5QJ21</accession>
<organism evidence="9 10">
    <name type="scientific">Leucobacter muris</name>
    <dbReference type="NCBI Taxonomy" id="1935379"/>
    <lineage>
        <taxon>Bacteria</taxon>
        <taxon>Bacillati</taxon>
        <taxon>Actinomycetota</taxon>
        <taxon>Actinomycetes</taxon>
        <taxon>Micrococcales</taxon>
        <taxon>Microbacteriaceae</taxon>
        <taxon>Leucobacter</taxon>
    </lineage>
</organism>
<feature type="transmembrane region" description="Helical" evidence="8">
    <location>
        <begin position="143"/>
        <end position="161"/>
    </location>
</feature>
<feature type="transmembrane region" description="Helical" evidence="8">
    <location>
        <begin position="181"/>
        <end position="210"/>
    </location>
</feature>